<evidence type="ECO:0000313" key="2">
    <source>
        <dbReference type="EMBL" id="KAJ8971405.1"/>
    </source>
</evidence>
<feature type="signal peptide" evidence="1">
    <location>
        <begin position="1"/>
        <end position="16"/>
    </location>
</feature>
<organism evidence="2 3">
    <name type="scientific">Molorchus minor</name>
    <dbReference type="NCBI Taxonomy" id="1323400"/>
    <lineage>
        <taxon>Eukaryota</taxon>
        <taxon>Metazoa</taxon>
        <taxon>Ecdysozoa</taxon>
        <taxon>Arthropoda</taxon>
        <taxon>Hexapoda</taxon>
        <taxon>Insecta</taxon>
        <taxon>Pterygota</taxon>
        <taxon>Neoptera</taxon>
        <taxon>Endopterygota</taxon>
        <taxon>Coleoptera</taxon>
        <taxon>Polyphaga</taxon>
        <taxon>Cucujiformia</taxon>
        <taxon>Chrysomeloidea</taxon>
        <taxon>Cerambycidae</taxon>
        <taxon>Lamiinae</taxon>
        <taxon>Monochamini</taxon>
        <taxon>Molorchus</taxon>
    </lineage>
</organism>
<protein>
    <recommendedName>
        <fullName evidence="4">Secreted protein</fullName>
    </recommendedName>
</protein>
<reference evidence="2" key="1">
    <citation type="journal article" date="2023" name="Insect Mol. Biol.">
        <title>Genome sequencing provides insights into the evolution of gene families encoding plant cell wall-degrading enzymes in longhorned beetles.</title>
        <authorList>
            <person name="Shin N.R."/>
            <person name="Okamura Y."/>
            <person name="Kirsch R."/>
            <person name="Pauchet Y."/>
        </authorList>
    </citation>
    <scope>NUCLEOTIDE SEQUENCE</scope>
    <source>
        <strain evidence="2">MMC_N1</strain>
    </source>
</reference>
<feature type="chain" id="PRO_5045436789" description="Secreted protein" evidence="1">
    <location>
        <begin position="17"/>
        <end position="69"/>
    </location>
</feature>
<proteinExistence type="predicted"/>
<evidence type="ECO:0008006" key="4">
    <source>
        <dbReference type="Google" id="ProtNLM"/>
    </source>
</evidence>
<dbReference type="Proteomes" id="UP001162164">
    <property type="component" value="Unassembled WGS sequence"/>
</dbReference>
<sequence length="69" mass="7969">MYLVICIHIFPCPLLSLDLCHRPAHCSLMETRLAFLFGVYYYMQRNGWKSHFHGCSERGFKSPSDGETG</sequence>
<name>A0ABQ9J237_9CUCU</name>
<gene>
    <name evidence="2" type="ORF">NQ317_005521</name>
</gene>
<evidence type="ECO:0000313" key="3">
    <source>
        <dbReference type="Proteomes" id="UP001162164"/>
    </source>
</evidence>
<evidence type="ECO:0000256" key="1">
    <source>
        <dbReference type="SAM" id="SignalP"/>
    </source>
</evidence>
<accession>A0ABQ9J237</accession>
<keyword evidence="3" id="KW-1185">Reference proteome</keyword>
<comment type="caution">
    <text evidence="2">The sequence shown here is derived from an EMBL/GenBank/DDBJ whole genome shotgun (WGS) entry which is preliminary data.</text>
</comment>
<dbReference type="EMBL" id="JAPWTJ010001484">
    <property type="protein sequence ID" value="KAJ8971405.1"/>
    <property type="molecule type" value="Genomic_DNA"/>
</dbReference>
<keyword evidence="1" id="KW-0732">Signal</keyword>